<comment type="caution">
    <text evidence="2">The sequence shown here is derived from an EMBL/GenBank/DDBJ whole genome shotgun (WGS) entry which is preliminary data.</text>
</comment>
<accession>A0A978VF55</accession>
<proteinExistence type="predicted"/>
<feature type="transmembrane region" description="Helical" evidence="1">
    <location>
        <begin position="12"/>
        <end position="37"/>
    </location>
</feature>
<dbReference type="EMBL" id="JAEACU010000005">
    <property type="protein sequence ID" value="KAH7528994.1"/>
    <property type="molecule type" value="Genomic_DNA"/>
</dbReference>
<reference evidence="2" key="1">
    <citation type="journal article" date="2021" name="Front. Plant Sci.">
        <title>Chromosome-Scale Genome Assembly for Chinese Sour Jujube and Insights Into Its Genome Evolution and Domestication Signature.</title>
        <authorList>
            <person name="Shen L.-Y."/>
            <person name="Luo H."/>
            <person name="Wang X.-L."/>
            <person name="Wang X.-M."/>
            <person name="Qiu X.-J."/>
            <person name="Liu H."/>
            <person name="Zhou S.-S."/>
            <person name="Jia K.-H."/>
            <person name="Nie S."/>
            <person name="Bao Y.-T."/>
            <person name="Zhang R.-G."/>
            <person name="Yun Q.-Z."/>
            <person name="Chai Y.-H."/>
            <person name="Lu J.-Y."/>
            <person name="Li Y."/>
            <person name="Zhao S.-W."/>
            <person name="Mao J.-F."/>
            <person name="Jia S.-G."/>
            <person name="Mao Y.-M."/>
        </authorList>
    </citation>
    <scope>NUCLEOTIDE SEQUENCE</scope>
    <source>
        <strain evidence="2">AT0</strain>
        <tissue evidence="2">Leaf</tissue>
    </source>
</reference>
<name>A0A978VF55_ZIZJJ</name>
<dbReference type="Proteomes" id="UP000813462">
    <property type="component" value="Unassembled WGS sequence"/>
</dbReference>
<keyword evidence="1" id="KW-0472">Membrane</keyword>
<organism evidence="2 3">
    <name type="scientific">Ziziphus jujuba var. spinosa</name>
    <dbReference type="NCBI Taxonomy" id="714518"/>
    <lineage>
        <taxon>Eukaryota</taxon>
        <taxon>Viridiplantae</taxon>
        <taxon>Streptophyta</taxon>
        <taxon>Embryophyta</taxon>
        <taxon>Tracheophyta</taxon>
        <taxon>Spermatophyta</taxon>
        <taxon>Magnoliopsida</taxon>
        <taxon>eudicotyledons</taxon>
        <taxon>Gunneridae</taxon>
        <taxon>Pentapetalae</taxon>
        <taxon>rosids</taxon>
        <taxon>fabids</taxon>
        <taxon>Rosales</taxon>
        <taxon>Rhamnaceae</taxon>
        <taxon>Paliureae</taxon>
        <taxon>Ziziphus</taxon>
    </lineage>
</organism>
<sequence length="71" mass="7948">MCKTIASVCYEILSFAFGLNVCVSSLTWFKLVFAIQVVASQDLPEVKLYNARVAALPSILLLEWRLLTPDQ</sequence>
<evidence type="ECO:0000256" key="1">
    <source>
        <dbReference type="SAM" id="Phobius"/>
    </source>
</evidence>
<protein>
    <submittedName>
        <fullName evidence="2">Uncharacterized protein</fullName>
    </submittedName>
</protein>
<keyword evidence="1" id="KW-0812">Transmembrane</keyword>
<dbReference type="AlphaFoldDB" id="A0A978VF55"/>
<evidence type="ECO:0000313" key="3">
    <source>
        <dbReference type="Proteomes" id="UP000813462"/>
    </source>
</evidence>
<gene>
    <name evidence="2" type="ORF">FEM48_Zijuj05G0136400</name>
</gene>
<keyword evidence="1" id="KW-1133">Transmembrane helix</keyword>
<evidence type="ECO:0000313" key="2">
    <source>
        <dbReference type="EMBL" id="KAH7528994.1"/>
    </source>
</evidence>